<dbReference type="Gene3D" id="3.40.50.720">
    <property type="entry name" value="NAD(P)-binding Rossmann-like Domain"/>
    <property type="match status" value="1"/>
</dbReference>
<dbReference type="AlphaFoldDB" id="A0A6M4HA98"/>
<evidence type="ECO:0000259" key="7">
    <source>
        <dbReference type="Pfam" id="PF16363"/>
    </source>
</evidence>
<protein>
    <recommendedName>
        <fullName evidence="4">GDP-mannose 4,6-dehydratase</fullName>
        <ecNumber evidence="4">4.2.1.47</ecNumber>
    </recommendedName>
</protein>
<evidence type="ECO:0000256" key="3">
    <source>
        <dbReference type="ARBA" id="ARBA00009263"/>
    </source>
</evidence>
<comment type="catalytic activity">
    <reaction evidence="1">
        <text>GDP-alpha-D-mannose = GDP-4-dehydro-alpha-D-rhamnose + H2O</text>
        <dbReference type="Rhea" id="RHEA:23820"/>
        <dbReference type="ChEBI" id="CHEBI:15377"/>
        <dbReference type="ChEBI" id="CHEBI:57527"/>
        <dbReference type="ChEBI" id="CHEBI:57964"/>
        <dbReference type="EC" id="4.2.1.47"/>
    </reaction>
</comment>
<dbReference type="CDD" id="cd05260">
    <property type="entry name" value="GDP_MD_SDR_e"/>
    <property type="match status" value="1"/>
</dbReference>
<dbReference type="PANTHER" id="PTHR43715">
    <property type="entry name" value="GDP-MANNOSE 4,6-DEHYDRATASE"/>
    <property type="match status" value="1"/>
</dbReference>
<evidence type="ECO:0000256" key="4">
    <source>
        <dbReference type="ARBA" id="ARBA00011989"/>
    </source>
</evidence>
<evidence type="ECO:0000313" key="8">
    <source>
        <dbReference type="EMBL" id="QJR16486.1"/>
    </source>
</evidence>
<sequence length="339" mass="37596">MKRALITGITGQDGSFLAELLLDKGYRIFGFARRESWLRPNNASHLADRIEVLFGNMAEGVDISSAVQAARPDEIYNLASQSRPGLSWDTPAETLVVNGLGAVRLFDAVRHNSPQCRVYHASSSEMFGPSAGGPQDEDSAFMPVNPYAAAKVYAHQVARIYREGYGLFIVNGLLFNHESERRPLHFVTQKIAYGAACRALGIVDSPDLDEMGLPIVREGKLRLGNLEVSRDWGYAGDFVRAMWLMLQQERPEDYVIGTGKLHSLRELCEVAYRTVGADWRDNVVSEPRLVRPLDAGCTLADASRSRARLGWEPTVSFEEMVTRMVKAQVDRLRAAATHG</sequence>
<feature type="domain" description="NAD(P)-binding" evidence="7">
    <location>
        <begin position="5"/>
        <end position="324"/>
    </location>
</feature>
<dbReference type="InterPro" id="IPR006368">
    <property type="entry name" value="GDP_Man_deHydtase"/>
</dbReference>
<evidence type="ECO:0000256" key="5">
    <source>
        <dbReference type="ARBA" id="ARBA00023239"/>
    </source>
</evidence>
<dbReference type="KEGG" id="upl:DSM104440_03321"/>
<dbReference type="SUPFAM" id="SSF51735">
    <property type="entry name" value="NAD(P)-binding Rossmann-fold domains"/>
    <property type="match status" value="1"/>
</dbReference>
<comment type="function">
    <text evidence="6">Catalyzes the conversion of GDP-D-mannose to GDP-4-dehydro-6-deoxy-D-mannose.</text>
</comment>
<reference evidence="8 9" key="1">
    <citation type="submission" date="2020-04" db="EMBL/GenBank/DDBJ databases">
        <title>Usitatibacter rugosus gen. nov., sp. nov. and Usitatibacter palustris sp. nov., novel members of Usitatibacteraceae fam. nov. within the order Nitrosomonadales isolated from soil.</title>
        <authorList>
            <person name="Huber K.J."/>
            <person name="Neumann-Schaal M."/>
            <person name="Geppert A."/>
            <person name="Luckner M."/>
            <person name="Wanner G."/>
            <person name="Overmann J."/>
        </authorList>
    </citation>
    <scope>NUCLEOTIDE SEQUENCE [LARGE SCALE GENOMIC DNA]</scope>
    <source>
        <strain evidence="8 9">Swamp67</strain>
    </source>
</reference>
<evidence type="ECO:0000256" key="2">
    <source>
        <dbReference type="ARBA" id="ARBA00001937"/>
    </source>
</evidence>
<dbReference type="Gene3D" id="3.90.25.10">
    <property type="entry name" value="UDP-galactose 4-epimerase, domain 1"/>
    <property type="match status" value="1"/>
</dbReference>
<dbReference type="RefSeq" id="WP_171164632.1">
    <property type="nucleotide sequence ID" value="NZ_CP053073.1"/>
</dbReference>
<gene>
    <name evidence="8" type="primary">gmd_2</name>
    <name evidence="8" type="ORF">DSM104440_03321</name>
</gene>
<dbReference type="PANTHER" id="PTHR43715:SF1">
    <property type="entry name" value="GDP-MANNOSE 4,6 DEHYDRATASE"/>
    <property type="match status" value="1"/>
</dbReference>
<dbReference type="GO" id="GO:0042351">
    <property type="term" value="P:'de novo' GDP-L-fucose biosynthetic process"/>
    <property type="evidence" value="ECO:0007669"/>
    <property type="project" value="TreeGrafter"/>
</dbReference>
<dbReference type="InterPro" id="IPR036291">
    <property type="entry name" value="NAD(P)-bd_dom_sf"/>
</dbReference>
<dbReference type="FunFam" id="3.40.50.720:FF:000924">
    <property type="entry name" value="GDP-mannose 4,6 dehydratase"/>
    <property type="match status" value="1"/>
</dbReference>
<dbReference type="EC" id="4.2.1.47" evidence="4"/>
<organism evidence="8 9">
    <name type="scientific">Usitatibacter palustris</name>
    <dbReference type="NCBI Taxonomy" id="2732487"/>
    <lineage>
        <taxon>Bacteria</taxon>
        <taxon>Pseudomonadati</taxon>
        <taxon>Pseudomonadota</taxon>
        <taxon>Betaproteobacteria</taxon>
        <taxon>Nitrosomonadales</taxon>
        <taxon>Usitatibacteraceae</taxon>
        <taxon>Usitatibacter</taxon>
    </lineage>
</organism>
<dbReference type="GO" id="GO:0008446">
    <property type="term" value="F:GDP-mannose 4,6-dehydratase activity"/>
    <property type="evidence" value="ECO:0007669"/>
    <property type="project" value="UniProtKB-EC"/>
</dbReference>
<evidence type="ECO:0000256" key="1">
    <source>
        <dbReference type="ARBA" id="ARBA00000188"/>
    </source>
</evidence>
<evidence type="ECO:0000256" key="6">
    <source>
        <dbReference type="ARBA" id="ARBA00059383"/>
    </source>
</evidence>
<keyword evidence="9" id="KW-1185">Reference proteome</keyword>
<dbReference type="Pfam" id="PF16363">
    <property type="entry name" value="GDP_Man_Dehyd"/>
    <property type="match status" value="1"/>
</dbReference>
<keyword evidence="5 8" id="KW-0456">Lyase</keyword>
<proteinExistence type="inferred from homology"/>
<accession>A0A6M4HA98</accession>
<dbReference type="Proteomes" id="UP000503096">
    <property type="component" value="Chromosome"/>
</dbReference>
<dbReference type="EMBL" id="CP053073">
    <property type="protein sequence ID" value="QJR16486.1"/>
    <property type="molecule type" value="Genomic_DNA"/>
</dbReference>
<dbReference type="InterPro" id="IPR016040">
    <property type="entry name" value="NAD(P)-bd_dom"/>
</dbReference>
<comment type="similarity">
    <text evidence="3">Belongs to the NAD(P)-dependent epimerase/dehydratase family. GDP-mannose 4,6-dehydratase subfamily.</text>
</comment>
<name>A0A6M4HA98_9PROT</name>
<evidence type="ECO:0000313" key="9">
    <source>
        <dbReference type="Proteomes" id="UP000503096"/>
    </source>
</evidence>
<dbReference type="InParanoid" id="A0A6M4HA98"/>
<comment type="cofactor">
    <cofactor evidence="2">
        <name>NADP(+)</name>
        <dbReference type="ChEBI" id="CHEBI:58349"/>
    </cofactor>
</comment>